<evidence type="ECO:0000313" key="5">
    <source>
        <dbReference type="Proteomes" id="UP001345013"/>
    </source>
</evidence>
<dbReference type="SMART" id="SM00355">
    <property type="entry name" value="ZnF_C2H2"/>
    <property type="match status" value="2"/>
</dbReference>
<feature type="domain" description="C2H2-type" evidence="3">
    <location>
        <begin position="321"/>
        <end position="349"/>
    </location>
</feature>
<feature type="compositionally biased region" description="Polar residues" evidence="2">
    <location>
        <begin position="60"/>
        <end position="76"/>
    </location>
</feature>
<dbReference type="Pfam" id="PF00096">
    <property type="entry name" value="zf-C2H2"/>
    <property type="match status" value="1"/>
</dbReference>
<dbReference type="InterPro" id="IPR013087">
    <property type="entry name" value="Znf_C2H2_type"/>
</dbReference>
<comment type="caution">
    <text evidence="4">The sequence shown here is derived from an EMBL/GenBank/DDBJ whole genome shotgun (WGS) entry which is preliminary data.</text>
</comment>
<protein>
    <recommendedName>
        <fullName evidence="3">C2H2-type domain-containing protein</fullName>
    </recommendedName>
</protein>
<keyword evidence="1" id="KW-0863">Zinc-finger</keyword>
<feature type="region of interest" description="Disordered" evidence="2">
    <location>
        <begin position="51"/>
        <end position="76"/>
    </location>
</feature>
<proteinExistence type="predicted"/>
<evidence type="ECO:0000256" key="2">
    <source>
        <dbReference type="SAM" id="MobiDB-lite"/>
    </source>
</evidence>
<dbReference type="Proteomes" id="UP001345013">
    <property type="component" value="Unassembled WGS sequence"/>
</dbReference>
<dbReference type="Gene3D" id="3.30.160.60">
    <property type="entry name" value="Classic Zinc Finger"/>
    <property type="match status" value="1"/>
</dbReference>
<reference evidence="4 5" key="1">
    <citation type="submission" date="2023-08" db="EMBL/GenBank/DDBJ databases">
        <title>Black Yeasts Isolated from many extreme environments.</title>
        <authorList>
            <person name="Coleine C."/>
            <person name="Stajich J.E."/>
            <person name="Selbmann L."/>
        </authorList>
    </citation>
    <scope>NUCLEOTIDE SEQUENCE [LARGE SCALE GENOMIC DNA]</scope>
    <source>
        <strain evidence="4 5">CCFEE 5885</strain>
    </source>
</reference>
<dbReference type="EMBL" id="JAVRRG010000040">
    <property type="protein sequence ID" value="KAK5093675.1"/>
    <property type="molecule type" value="Genomic_DNA"/>
</dbReference>
<evidence type="ECO:0000259" key="3">
    <source>
        <dbReference type="PROSITE" id="PS50157"/>
    </source>
</evidence>
<keyword evidence="1" id="KW-0479">Metal-binding</keyword>
<dbReference type="PROSITE" id="PS50157">
    <property type="entry name" value="ZINC_FINGER_C2H2_2"/>
    <property type="match status" value="2"/>
</dbReference>
<sequence length="395" mass="43948">MDFNSFDSACIDSTIDFLQSDEREYERYGSFPHSESCPSLSSSFLTIDTSGLSIDDGRRGSTSPDNFTAPSDSVTSPITPLGPIPMHSFYAPEAWSKTHSHDLWQTQNPDPESFWMASEESAMANSPSKGDIDPPLSRAVFNNALSDSKTTNPDEMVAWPNMGMITHPQTVEPSATFQTTLPSSSPLSKYEPITPLRHQRGSSSFFASSPLSGGSSILASQWSVDDMKYMPDDEVDSHAEKTFLRRTLQSSQGLSRIKLEDESPRKSFPSKSGVDCEAVIQQNKYPCSRPGCHRRFKRQEHKKRHEKTVHAPPAGIEQLKFPCWVVTGNKVCGKAFTRRDNLKSHEKTHGKRGYNQRNAYVVTLDPKSKYYDAEWAGPLTAEGLPIGHPSFPEIC</sequence>
<keyword evidence="1" id="KW-0862">Zinc</keyword>
<name>A0ABR0KDE3_9EURO</name>
<evidence type="ECO:0000313" key="4">
    <source>
        <dbReference type="EMBL" id="KAK5093675.1"/>
    </source>
</evidence>
<gene>
    <name evidence="4" type="ORF">LTR24_004057</name>
</gene>
<dbReference type="PROSITE" id="PS00028">
    <property type="entry name" value="ZINC_FINGER_C2H2_1"/>
    <property type="match status" value="1"/>
</dbReference>
<evidence type="ECO:0000256" key="1">
    <source>
        <dbReference type="PROSITE-ProRule" id="PRU00042"/>
    </source>
</evidence>
<accession>A0ABR0KDE3</accession>
<keyword evidence="5" id="KW-1185">Reference proteome</keyword>
<feature type="domain" description="C2H2-type" evidence="3">
    <location>
        <begin position="285"/>
        <end position="315"/>
    </location>
</feature>
<organism evidence="4 5">
    <name type="scientific">Lithohypha guttulata</name>
    <dbReference type="NCBI Taxonomy" id="1690604"/>
    <lineage>
        <taxon>Eukaryota</taxon>
        <taxon>Fungi</taxon>
        <taxon>Dikarya</taxon>
        <taxon>Ascomycota</taxon>
        <taxon>Pezizomycotina</taxon>
        <taxon>Eurotiomycetes</taxon>
        <taxon>Chaetothyriomycetidae</taxon>
        <taxon>Chaetothyriales</taxon>
        <taxon>Trichomeriaceae</taxon>
        <taxon>Lithohypha</taxon>
    </lineage>
</organism>